<dbReference type="Gramene" id="mRNA:HanXRQr2_Chr09g0398111">
    <property type="protein sequence ID" value="mRNA:HanXRQr2_Chr09g0398111"/>
    <property type="gene ID" value="HanXRQr2_Chr09g0398111"/>
</dbReference>
<name>A0A9K3I7W3_HELAN</name>
<dbReference type="Proteomes" id="UP000215914">
    <property type="component" value="Unassembled WGS sequence"/>
</dbReference>
<evidence type="ECO:0000313" key="1">
    <source>
        <dbReference type="EMBL" id="KAF5791730.1"/>
    </source>
</evidence>
<organism evidence="1 2">
    <name type="scientific">Helianthus annuus</name>
    <name type="common">Common sunflower</name>
    <dbReference type="NCBI Taxonomy" id="4232"/>
    <lineage>
        <taxon>Eukaryota</taxon>
        <taxon>Viridiplantae</taxon>
        <taxon>Streptophyta</taxon>
        <taxon>Embryophyta</taxon>
        <taxon>Tracheophyta</taxon>
        <taxon>Spermatophyta</taxon>
        <taxon>Magnoliopsida</taxon>
        <taxon>eudicotyledons</taxon>
        <taxon>Gunneridae</taxon>
        <taxon>Pentapetalae</taxon>
        <taxon>asterids</taxon>
        <taxon>campanulids</taxon>
        <taxon>Asterales</taxon>
        <taxon>Asteraceae</taxon>
        <taxon>Asteroideae</taxon>
        <taxon>Heliantheae alliance</taxon>
        <taxon>Heliantheae</taxon>
        <taxon>Helianthus</taxon>
    </lineage>
</organism>
<proteinExistence type="predicted"/>
<protein>
    <submittedName>
        <fullName evidence="1">Uncharacterized protein</fullName>
    </submittedName>
</protein>
<evidence type="ECO:0000313" key="2">
    <source>
        <dbReference type="Proteomes" id="UP000215914"/>
    </source>
</evidence>
<reference evidence="1" key="2">
    <citation type="submission" date="2020-06" db="EMBL/GenBank/DDBJ databases">
        <title>Helianthus annuus Genome sequencing and assembly Release 2.</title>
        <authorList>
            <person name="Gouzy J."/>
            <person name="Langlade N."/>
            <person name="Munos S."/>
        </authorList>
    </citation>
    <scope>NUCLEOTIDE SEQUENCE</scope>
    <source>
        <tissue evidence="1">Leaves</tissue>
    </source>
</reference>
<gene>
    <name evidence="1" type="ORF">HanXRQr2_Chr09g0398111</name>
</gene>
<dbReference type="EMBL" id="MNCJ02000324">
    <property type="protein sequence ID" value="KAF5791730.1"/>
    <property type="molecule type" value="Genomic_DNA"/>
</dbReference>
<keyword evidence="2" id="KW-1185">Reference proteome</keyword>
<comment type="caution">
    <text evidence="1">The sequence shown here is derived from an EMBL/GenBank/DDBJ whole genome shotgun (WGS) entry which is preliminary data.</text>
</comment>
<reference evidence="1" key="1">
    <citation type="journal article" date="2017" name="Nature">
        <title>The sunflower genome provides insights into oil metabolism, flowering and Asterid evolution.</title>
        <authorList>
            <person name="Badouin H."/>
            <person name="Gouzy J."/>
            <person name="Grassa C.J."/>
            <person name="Murat F."/>
            <person name="Staton S.E."/>
            <person name="Cottret L."/>
            <person name="Lelandais-Briere C."/>
            <person name="Owens G.L."/>
            <person name="Carrere S."/>
            <person name="Mayjonade B."/>
            <person name="Legrand L."/>
            <person name="Gill N."/>
            <person name="Kane N.C."/>
            <person name="Bowers J.E."/>
            <person name="Hubner S."/>
            <person name="Bellec A."/>
            <person name="Berard A."/>
            <person name="Berges H."/>
            <person name="Blanchet N."/>
            <person name="Boniface M.C."/>
            <person name="Brunel D."/>
            <person name="Catrice O."/>
            <person name="Chaidir N."/>
            <person name="Claudel C."/>
            <person name="Donnadieu C."/>
            <person name="Faraut T."/>
            <person name="Fievet G."/>
            <person name="Helmstetter N."/>
            <person name="King M."/>
            <person name="Knapp S.J."/>
            <person name="Lai Z."/>
            <person name="Le Paslier M.C."/>
            <person name="Lippi Y."/>
            <person name="Lorenzon L."/>
            <person name="Mandel J.R."/>
            <person name="Marage G."/>
            <person name="Marchand G."/>
            <person name="Marquand E."/>
            <person name="Bret-Mestries E."/>
            <person name="Morien E."/>
            <person name="Nambeesan S."/>
            <person name="Nguyen T."/>
            <person name="Pegot-Espagnet P."/>
            <person name="Pouilly N."/>
            <person name="Raftis F."/>
            <person name="Sallet E."/>
            <person name="Schiex T."/>
            <person name="Thomas J."/>
            <person name="Vandecasteele C."/>
            <person name="Vares D."/>
            <person name="Vear F."/>
            <person name="Vautrin S."/>
            <person name="Crespi M."/>
            <person name="Mangin B."/>
            <person name="Burke J.M."/>
            <person name="Salse J."/>
            <person name="Munos S."/>
            <person name="Vincourt P."/>
            <person name="Rieseberg L.H."/>
            <person name="Langlade N.B."/>
        </authorList>
    </citation>
    <scope>NUCLEOTIDE SEQUENCE</scope>
    <source>
        <tissue evidence="1">Leaves</tissue>
    </source>
</reference>
<accession>A0A9K3I7W3</accession>
<dbReference type="AlphaFoldDB" id="A0A9K3I7W3"/>
<sequence length="69" mass="7920">MRIRTRLRLLRILFRITRFGLVKEMRLLRAGSGVEGDDAAALAERRRRPARCAGFKPLILRSTSTILLI</sequence>